<keyword evidence="14" id="KW-0449">Lipoprotein</keyword>
<dbReference type="InterPro" id="IPR003715">
    <property type="entry name" value="Poly_export_N"/>
</dbReference>
<dbReference type="Pfam" id="PF02563">
    <property type="entry name" value="Poly_export"/>
    <property type="match status" value="1"/>
</dbReference>
<evidence type="ECO:0000256" key="12">
    <source>
        <dbReference type="ARBA" id="ARBA00023139"/>
    </source>
</evidence>
<comment type="similarity">
    <text evidence="2">Belongs to the BexD/CtrA/VexA family.</text>
</comment>
<evidence type="ECO:0000256" key="11">
    <source>
        <dbReference type="ARBA" id="ARBA00023136"/>
    </source>
</evidence>
<keyword evidence="3" id="KW-0813">Transport</keyword>
<dbReference type="GO" id="GO:0009279">
    <property type="term" value="C:cell outer membrane"/>
    <property type="evidence" value="ECO:0007669"/>
    <property type="project" value="UniProtKB-SubCell"/>
</dbReference>
<evidence type="ECO:0000256" key="10">
    <source>
        <dbReference type="ARBA" id="ARBA00023114"/>
    </source>
</evidence>
<organism evidence="17 18">
    <name type="scientific">Eiseniibacteriota bacterium</name>
    <dbReference type="NCBI Taxonomy" id="2212470"/>
    <lineage>
        <taxon>Bacteria</taxon>
        <taxon>Candidatus Eiseniibacteriota</taxon>
    </lineage>
</organism>
<keyword evidence="7" id="KW-0732">Signal</keyword>
<feature type="domain" description="SLBB" evidence="16">
    <location>
        <begin position="129"/>
        <end position="210"/>
    </location>
</feature>
<keyword evidence="9" id="KW-0406">Ion transport</keyword>
<accession>A0A937XCM5</accession>
<evidence type="ECO:0000256" key="6">
    <source>
        <dbReference type="ARBA" id="ARBA00022692"/>
    </source>
</evidence>
<dbReference type="GO" id="GO:0015159">
    <property type="term" value="F:polysaccharide transmembrane transporter activity"/>
    <property type="evidence" value="ECO:0007669"/>
    <property type="project" value="InterPro"/>
</dbReference>
<evidence type="ECO:0000256" key="1">
    <source>
        <dbReference type="ARBA" id="ARBA00004571"/>
    </source>
</evidence>
<gene>
    <name evidence="17" type="ORF">FJY75_06430</name>
</gene>
<evidence type="ECO:0000256" key="5">
    <source>
        <dbReference type="ARBA" id="ARBA00022597"/>
    </source>
</evidence>
<evidence type="ECO:0000256" key="14">
    <source>
        <dbReference type="ARBA" id="ARBA00023288"/>
    </source>
</evidence>
<evidence type="ECO:0000256" key="8">
    <source>
        <dbReference type="ARBA" id="ARBA00023047"/>
    </source>
</evidence>
<name>A0A937XCM5_UNCEI</name>
<keyword evidence="6" id="KW-0812">Transmembrane</keyword>
<reference evidence="17" key="1">
    <citation type="submission" date="2019-03" db="EMBL/GenBank/DDBJ databases">
        <title>Lake Tanganyika Metagenome-Assembled Genomes (MAGs).</title>
        <authorList>
            <person name="Tran P."/>
        </authorList>
    </citation>
    <scope>NUCLEOTIDE SEQUENCE</scope>
    <source>
        <strain evidence="17">M_DeepCast_400m_m2_100</strain>
    </source>
</reference>
<dbReference type="GO" id="GO:0046930">
    <property type="term" value="C:pore complex"/>
    <property type="evidence" value="ECO:0007669"/>
    <property type="project" value="UniProtKB-KW"/>
</dbReference>
<keyword evidence="12" id="KW-0564">Palmitate</keyword>
<evidence type="ECO:0000259" key="15">
    <source>
        <dbReference type="Pfam" id="PF02563"/>
    </source>
</evidence>
<protein>
    <submittedName>
        <fullName evidence="17">Polysaccharide biosynthesis/export family protein</fullName>
    </submittedName>
</protein>
<keyword evidence="8" id="KW-0625">Polysaccharide transport</keyword>
<keyword evidence="4" id="KW-1134">Transmembrane beta strand</keyword>
<comment type="subcellular location">
    <subcellularLocation>
        <location evidence="1">Cell outer membrane</location>
        <topology evidence="1">Multi-pass membrane protein</topology>
    </subcellularLocation>
</comment>
<keyword evidence="10" id="KW-0626">Porin</keyword>
<comment type="caution">
    <text evidence="17">The sequence shown here is derived from an EMBL/GenBank/DDBJ whole genome shotgun (WGS) entry which is preliminary data.</text>
</comment>
<dbReference type="EMBL" id="VGIY01000130">
    <property type="protein sequence ID" value="MBM3317473.1"/>
    <property type="molecule type" value="Genomic_DNA"/>
</dbReference>
<sequence>MGKTVRARRAGAWCLCLSLLLIAGCGGGGGQPKLLGATPHAQPAEQAPLEFEYRLKPGDELRLVVVGEEAMSATVPVRPDGRISAPGAGDIVAAGRTIPEVTEELRSQLRRLIRYPEVSAMLVAHAAEEVYVFGEVEIPGAKGFVPGMTALHALGSAGGPRKTGRLSSVVVLRRTGPSEMDVYKVDLDAALDGRAEARDLFLQPYDLVFVPRTLIADINLFVDQFVRQNIVPFTAYIEGWKAFHVDEIYWRAGQP</sequence>
<evidence type="ECO:0000313" key="17">
    <source>
        <dbReference type="EMBL" id="MBM3317473.1"/>
    </source>
</evidence>
<evidence type="ECO:0000313" key="18">
    <source>
        <dbReference type="Proteomes" id="UP000748308"/>
    </source>
</evidence>
<proteinExistence type="inferred from homology"/>
<feature type="domain" description="Polysaccharide export protein N-terminal" evidence="15">
    <location>
        <begin position="52"/>
        <end position="120"/>
    </location>
</feature>
<dbReference type="Proteomes" id="UP000748308">
    <property type="component" value="Unassembled WGS sequence"/>
</dbReference>
<keyword evidence="5" id="KW-0762">Sugar transport</keyword>
<dbReference type="AlphaFoldDB" id="A0A937XCM5"/>
<dbReference type="PANTHER" id="PTHR33619">
    <property type="entry name" value="POLYSACCHARIDE EXPORT PROTEIN GFCE-RELATED"/>
    <property type="match status" value="1"/>
</dbReference>
<evidence type="ECO:0000256" key="3">
    <source>
        <dbReference type="ARBA" id="ARBA00022448"/>
    </source>
</evidence>
<evidence type="ECO:0000256" key="7">
    <source>
        <dbReference type="ARBA" id="ARBA00022729"/>
    </source>
</evidence>
<dbReference type="Gene3D" id="3.30.1950.10">
    <property type="entry name" value="wza like domain"/>
    <property type="match status" value="1"/>
</dbReference>
<dbReference type="InterPro" id="IPR049712">
    <property type="entry name" value="Poly_export"/>
</dbReference>
<dbReference type="PROSITE" id="PS51257">
    <property type="entry name" value="PROKAR_LIPOPROTEIN"/>
    <property type="match status" value="1"/>
</dbReference>
<evidence type="ECO:0000256" key="9">
    <source>
        <dbReference type="ARBA" id="ARBA00023065"/>
    </source>
</evidence>
<evidence type="ECO:0000256" key="4">
    <source>
        <dbReference type="ARBA" id="ARBA00022452"/>
    </source>
</evidence>
<keyword evidence="13" id="KW-0998">Cell outer membrane</keyword>
<dbReference type="GO" id="GO:0006811">
    <property type="term" value="P:monoatomic ion transport"/>
    <property type="evidence" value="ECO:0007669"/>
    <property type="project" value="UniProtKB-KW"/>
</dbReference>
<evidence type="ECO:0000256" key="2">
    <source>
        <dbReference type="ARBA" id="ARBA00009450"/>
    </source>
</evidence>
<dbReference type="PANTHER" id="PTHR33619:SF3">
    <property type="entry name" value="POLYSACCHARIDE EXPORT PROTEIN GFCE-RELATED"/>
    <property type="match status" value="1"/>
</dbReference>
<keyword evidence="11" id="KW-0472">Membrane</keyword>
<dbReference type="Gene3D" id="3.10.560.10">
    <property type="entry name" value="Outer membrane lipoprotein wza domain like"/>
    <property type="match status" value="1"/>
</dbReference>
<dbReference type="InterPro" id="IPR054765">
    <property type="entry name" value="SLBB_dom"/>
</dbReference>
<dbReference type="GO" id="GO:0015288">
    <property type="term" value="F:porin activity"/>
    <property type="evidence" value="ECO:0007669"/>
    <property type="project" value="UniProtKB-KW"/>
</dbReference>
<evidence type="ECO:0000259" key="16">
    <source>
        <dbReference type="Pfam" id="PF22461"/>
    </source>
</evidence>
<dbReference type="Pfam" id="PF22461">
    <property type="entry name" value="SLBB_2"/>
    <property type="match status" value="1"/>
</dbReference>
<evidence type="ECO:0000256" key="13">
    <source>
        <dbReference type="ARBA" id="ARBA00023237"/>
    </source>
</evidence>